<evidence type="ECO:0000259" key="4">
    <source>
        <dbReference type="PROSITE" id="PS50932"/>
    </source>
</evidence>
<evidence type="ECO:0000256" key="3">
    <source>
        <dbReference type="ARBA" id="ARBA00023163"/>
    </source>
</evidence>
<keyword evidence="3" id="KW-0804">Transcription</keyword>
<dbReference type="EMBL" id="JBHTIS010001946">
    <property type="protein sequence ID" value="MFD1049048.1"/>
    <property type="molecule type" value="Genomic_DNA"/>
</dbReference>
<evidence type="ECO:0000256" key="2">
    <source>
        <dbReference type="ARBA" id="ARBA00023125"/>
    </source>
</evidence>
<evidence type="ECO:0000256" key="1">
    <source>
        <dbReference type="ARBA" id="ARBA00023015"/>
    </source>
</evidence>
<reference evidence="6" key="1">
    <citation type="journal article" date="2019" name="Int. J. Syst. Evol. Microbiol.">
        <title>The Global Catalogue of Microorganisms (GCM) 10K type strain sequencing project: providing services to taxonomists for standard genome sequencing and annotation.</title>
        <authorList>
            <consortium name="The Broad Institute Genomics Platform"/>
            <consortium name="The Broad Institute Genome Sequencing Center for Infectious Disease"/>
            <person name="Wu L."/>
            <person name="Ma J."/>
        </authorList>
    </citation>
    <scope>NUCLEOTIDE SEQUENCE [LARGE SCALE GENOMIC DNA]</scope>
    <source>
        <strain evidence="6">JCM 31486</strain>
    </source>
</reference>
<dbReference type="SMART" id="SM00354">
    <property type="entry name" value="HTH_LACI"/>
    <property type="match status" value="1"/>
</dbReference>
<dbReference type="PANTHER" id="PTHR30146">
    <property type="entry name" value="LACI-RELATED TRANSCRIPTIONAL REPRESSOR"/>
    <property type="match status" value="1"/>
</dbReference>
<feature type="domain" description="HTH lacI-type" evidence="4">
    <location>
        <begin position="2"/>
        <end position="50"/>
    </location>
</feature>
<comment type="caution">
    <text evidence="5">The sequence shown here is derived from an EMBL/GenBank/DDBJ whole genome shotgun (WGS) entry which is preliminary data.</text>
</comment>
<feature type="non-terminal residue" evidence="5">
    <location>
        <position position="50"/>
    </location>
</feature>
<dbReference type="PROSITE" id="PS00356">
    <property type="entry name" value="HTH_LACI_1"/>
    <property type="match status" value="1"/>
</dbReference>
<dbReference type="Gene3D" id="1.10.260.40">
    <property type="entry name" value="lambda repressor-like DNA-binding domains"/>
    <property type="match status" value="1"/>
</dbReference>
<dbReference type="Proteomes" id="UP001597045">
    <property type="component" value="Unassembled WGS sequence"/>
</dbReference>
<evidence type="ECO:0000313" key="5">
    <source>
        <dbReference type="EMBL" id="MFD1049048.1"/>
    </source>
</evidence>
<proteinExistence type="predicted"/>
<dbReference type="GO" id="GO:0003677">
    <property type="term" value="F:DNA binding"/>
    <property type="evidence" value="ECO:0007669"/>
    <property type="project" value="UniProtKB-KW"/>
</dbReference>
<organism evidence="5 6">
    <name type="scientific">Kibdelosporangium lantanae</name>
    <dbReference type="NCBI Taxonomy" id="1497396"/>
    <lineage>
        <taxon>Bacteria</taxon>
        <taxon>Bacillati</taxon>
        <taxon>Actinomycetota</taxon>
        <taxon>Actinomycetes</taxon>
        <taxon>Pseudonocardiales</taxon>
        <taxon>Pseudonocardiaceae</taxon>
        <taxon>Kibdelosporangium</taxon>
    </lineage>
</organism>
<name>A0ABW3MG47_9PSEU</name>
<dbReference type="PRINTS" id="PR00036">
    <property type="entry name" value="HTHLACI"/>
</dbReference>
<dbReference type="SUPFAM" id="SSF47413">
    <property type="entry name" value="lambda repressor-like DNA-binding domains"/>
    <property type="match status" value="1"/>
</dbReference>
<keyword evidence="6" id="KW-1185">Reference proteome</keyword>
<accession>A0ABW3MG47</accession>
<protein>
    <submittedName>
        <fullName evidence="5">LacI family DNA-binding transcriptional regulator</fullName>
    </submittedName>
</protein>
<dbReference type="CDD" id="cd01392">
    <property type="entry name" value="HTH_LacI"/>
    <property type="match status" value="1"/>
</dbReference>
<gene>
    <name evidence="5" type="ORF">ACFQ1S_27695</name>
</gene>
<evidence type="ECO:0000313" key="6">
    <source>
        <dbReference type="Proteomes" id="UP001597045"/>
    </source>
</evidence>
<dbReference type="InterPro" id="IPR010982">
    <property type="entry name" value="Lambda_DNA-bd_dom_sf"/>
</dbReference>
<dbReference type="InterPro" id="IPR000843">
    <property type="entry name" value="HTH_LacI"/>
</dbReference>
<dbReference type="PANTHER" id="PTHR30146:SF153">
    <property type="entry name" value="LACTOSE OPERON REPRESSOR"/>
    <property type="match status" value="1"/>
</dbReference>
<sequence length="50" mass="5386">MVTLVDVARHAGVSASTVSYVLSGKRSISEETRRRVEQAVTELGYHPNAG</sequence>
<keyword evidence="1" id="KW-0805">Transcription regulation</keyword>
<dbReference type="Pfam" id="PF00356">
    <property type="entry name" value="LacI"/>
    <property type="match status" value="1"/>
</dbReference>
<keyword evidence="2 5" id="KW-0238">DNA-binding</keyword>
<dbReference type="PROSITE" id="PS50932">
    <property type="entry name" value="HTH_LACI_2"/>
    <property type="match status" value="1"/>
</dbReference>